<keyword evidence="3" id="KW-0812">Transmembrane</keyword>
<evidence type="ECO:0000256" key="1">
    <source>
        <dbReference type="SAM" id="Coils"/>
    </source>
</evidence>
<evidence type="ECO:0000313" key="4">
    <source>
        <dbReference type="EMBL" id="MFC5812614.1"/>
    </source>
</evidence>
<gene>
    <name evidence="4" type="ORF">ACFQGO_34780</name>
</gene>
<accession>A0ABW1BI66</accession>
<feature type="transmembrane region" description="Helical" evidence="3">
    <location>
        <begin position="138"/>
        <end position="160"/>
    </location>
</feature>
<proteinExistence type="predicted"/>
<dbReference type="InterPro" id="IPR021235">
    <property type="entry name" value="DUF2637"/>
</dbReference>
<comment type="caution">
    <text evidence="4">The sequence shown here is derived from an EMBL/GenBank/DDBJ whole genome shotgun (WGS) entry which is preliminary data.</text>
</comment>
<feature type="compositionally biased region" description="Low complexity" evidence="2">
    <location>
        <begin position="31"/>
        <end position="48"/>
    </location>
</feature>
<dbReference type="EMBL" id="JBHSNZ010000038">
    <property type="protein sequence ID" value="MFC5812614.1"/>
    <property type="molecule type" value="Genomic_DNA"/>
</dbReference>
<evidence type="ECO:0000256" key="3">
    <source>
        <dbReference type="SAM" id="Phobius"/>
    </source>
</evidence>
<dbReference type="Pfam" id="PF10935">
    <property type="entry name" value="DUF2637"/>
    <property type="match status" value="1"/>
</dbReference>
<name>A0ABW1BI66_9ACTN</name>
<keyword evidence="3" id="KW-1133">Transmembrane helix</keyword>
<feature type="transmembrane region" description="Helical" evidence="3">
    <location>
        <begin position="63"/>
        <end position="84"/>
    </location>
</feature>
<feature type="region of interest" description="Disordered" evidence="2">
    <location>
        <begin position="378"/>
        <end position="450"/>
    </location>
</feature>
<keyword evidence="5" id="KW-1185">Reference proteome</keyword>
<feature type="transmembrane region" description="Helical" evidence="3">
    <location>
        <begin position="166"/>
        <end position="185"/>
    </location>
</feature>
<dbReference type="Proteomes" id="UP001596112">
    <property type="component" value="Unassembled WGS sequence"/>
</dbReference>
<feature type="region of interest" description="Disordered" evidence="2">
    <location>
        <begin position="1"/>
        <end position="50"/>
    </location>
</feature>
<reference evidence="5" key="1">
    <citation type="journal article" date="2019" name="Int. J. Syst. Evol. Microbiol.">
        <title>The Global Catalogue of Microorganisms (GCM) 10K type strain sequencing project: providing services to taxonomists for standard genome sequencing and annotation.</title>
        <authorList>
            <consortium name="The Broad Institute Genomics Platform"/>
            <consortium name="The Broad Institute Genome Sequencing Center for Infectious Disease"/>
            <person name="Wu L."/>
            <person name="Ma J."/>
        </authorList>
    </citation>
    <scope>NUCLEOTIDE SEQUENCE [LARGE SCALE GENOMIC DNA]</scope>
    <source>
        <strain evidence="5">JCM 9918</strain>
    </source>
</reference>
<dbReference type="RefSeq" id="WP_272172189.1">
    <property type="nucleotide sequence ID" value="NZ_JAQOSL010000046.1"/>
</dbReference>
<sequence length="525" mass="55303">MTTVTMPLAKQPTGSGPAVPRPASDAPPPTSDTTAAASGTAGTASGAGRRWSLPGGLTRAQTATAGAIVLAALALAGIGLYLSFEHVAAFAHDRLGFASLGKARLFTVGVDVGILVLIALDLLMAWLRRPIGWVRFPVWLLTAATIVLNAASAAPTAGAWTAVDYVAAFAHGIVPVLFIAVVEIGKTAIDRVVRPDAQVSPGVPLNRWLLAPGPTFALWRRMKLWAVATYADAVSRDQELRVYRVMLEREYGSVRKAPSDARLPLTMARYGLTVTEALALPQEAERRAQALKEAAEDARAAEEARKAERAALAEIARLKAAGAVQAARAGVEASTGSAQVKAAAEVAAAERAATAETEAVESAAVAIAEADRAAAEQRASEARRRAAEADRAASEAEQAASEARLRAAEDEAREEAARAQTERARQEREEAARRAAEAEQGAAEARRRTAEAERAAVEAEDELNLSPRDRKIRKVARLIISVGGVWEHLPLESVMTACGVSQTTASEYRTAAAQLLAEGYALQAR</sequence>
<feature type="compositionally biased region" description="Basic and acidic residues" evidence="2">
    <location>
        <begin position="403"/>
        <end position="437"/>
    </location>
</feature>
<dbReference type="PANTHER" id="PTHR23242">
    <property type="entry name" value="TRANSCRIPTION FACTOR HOXA13"/>
    <property type="match status" value="1"/>
</dbReference>
<feature type="coiled-coil region" evidence="1">
    <location>
        <begin position="284"/>
        <end position="321"/>
    </location>
</feature>
<protein>
    <submittedName>
        <fullName evidence="4">DUF2637 domain-containing protein</fullName>
    </submittedName>
</protein>
<keyword evidence="1" id="KW-0175">Coiled coil</keyword>
<organism evidence="4 5">
    <name type="scientific">Streptomyces heilongjiangensis</name>
    <dbReference type="NCBI Taxonomy" id="945052"/>
    <lineage>
        <taxon>Bacteria</taxon>
        <taxon>Bacillati</taxon>
        <taxon>Actinomycetota</taxon>
        <taxon>Actinomycetes</taxon>
        <taxon>Kitasatosporales</taxon>
        <taxon>Streptomycetaceae</taxon>
        <taxon>Streptomyces</taxon>
    </lineage>
</organism>
<dbReference type="PANTHER" id="PTHR23242:SF9">
    <property type="entry name" value="TRANSCRIPTION FACTOR HOXA13"/>
    <property type="match status" value="1"/>
</dbReference>
<feature type="transmembrane region" description="Helical" evidence="3">
    <location>
        <begin position="104"/>
        <end position="126"/>
    </location>
</feature>
<evidence type="ECO:0000313" key="5">
    <source>
        <dbReference type="Proteomes" id="UP001596112"/>
    </source>
</evidence>
<feature type="compositionally biased region" description="Basic and acidic residues" evidence="2">
    <location>
        <begin position="378"/>
        <end position="394"/>
    </location>
</feature>
<keyword evidence="3" id="KW-0472">Membrane</keyword>
<evidence type="ECO:0000256" key="2">
    <source>
        <dbReference type="SAM" id="MobiDB-lite"/>
    </source>
</evidence>